<dbReference type="PANTHER" id="PTHR15732:SF4">
    <property type="entry name" value="PROTEIN MOONRAKER"/>
    <property type="match status" value="1"/>
</dbReference>
<protein>
    <submittedName>
        <fullName evidence="2">Uncharacterized protein</fullName>
    </submittedName>
</protein>
<dbReference type="Proteomes" id="UP000016665">
    <property type="component" value="Chromosome 19"/>
</dbReference>
<sequence>MLYVLQQQVKEIQDDLEKLSPHAIKHTKKSRAVSRLAAAHRGAVRTLQAFANQFTDQGDEQIPAHYKDLGSLIRQLSLCSAKLEGDSSISEIIIDILLQVEDLNSLLENKQTPKPVKKHISASQAKSLRNAETSPARKHLLSPKGENKPLTLKGQRGQESKKPPCVRSLLTAVQQANNCAHILHNKYQEESGPPTSERNATLQGSTNVLVRPRAVKKQSVLESDALKKKAVLLPAKSQAILKSLKSRRAHPAGKQARFQEPTLAFQLKENKRPVQESRMPRVPSKPAAGCASPRRYVCSALAPAVPASPGNASAPVPVCAVPWHQLCLLPLEMPLPLCQCVQCPGTSCACFPWKCLCPCASVCSALAPAVPASPGNASAPVPVCAVPWHQLCLLPLEMPLPLCQCVQCPGTSCACFPWKCLCPCASVCSALAPAVPASPGNASAPVPVCAVPWHQLCLLPLEMPLPLCQCVQCPGTSCACFPWKCLCPCASVCSALAPAVPASPGNASAPVPVCAVPWHQLCLLPLEMPLPLCQCVQCPGTSCACFPWKCLCPCASVCSALAPAVPASPGNASAPVPVCAVPWHQLCLLPLEMPLPLCQCVQCPGTSCACFPWKCLCPCASVCSALAPAVPASPGNASAPVPVCAVPWHQLCLLPLEMPLPLS</sequence>
<accession>A0A803VS86</accession>
<dbReference type="Ensembl" id="ENSFALT00000032433.1">
    <property type="protein sequence ID" value="ENSFALP00000025592.1"/>
    <property type="gene ID" value="ENSFALG00000004664.2"/>
</dbReference>
<keyword evidence="3" id="KW-1185">Reference proteome</keyword>
<dbReference type="AlphaFoldDB" id="A0A803VS86"/>
<gene>
    <name evidence="2" type="primary">KIAA0753</name>
</gene>
<organism evidence="2 3">
    <name type="scientific">Ficedula albicollis</name>
    <name type="common">Collared flycatcher</name>
    <name type="synonym">Muscicapa albicollis</name>
    <dbReference type="NCBI Taxonomy" id="59894"/>
    <lineage>
        <taxon>Eukaryota</taxon>
        <taxon>Metazoa</taxon>
        <taxon>Chordata</taxon>
        <taxon>Craniata</taxon>
        <taxon>Vertebrata</taxon>
        <taxon>Euteleostomi</taxon>
        <taxon>Archelosauria</taxon>
        <taxon>Archosauria</taxon>
        <taxon>Dinosauria</taxon>
        <taxon>Saurischia</taxon>
        <taxon>Theropoda</taxon>
        <taxon>Coelurosauria</taxon>
        <taxon>Aves</taxon>
        <taxon>Neognathae</taxon>
        <taxon>Neoaves</taxon>
        <taxon>Telluraves</taxon>
        <taxon>Australaves</taxon>
        <taxon>Passeriformes</taxon>
        <taxon>Muscicapidae</taxon>
        <taxon>Ficedula</taxon>
    </lineage>
</organism>
<feature type="region of interest" description="Disordered" evidence="1">
    <location>
        <begin position="112"/>
        <end position="162"/>
    </location>
</feature>
<proteinExistence type="predicted"/>
<dbReference type="GeneTree" id="ENSGT00390000009714"/>
<dbReference type="Pfam" id="PF15718">
    <property type="entry name" value="MNR"/>
    <property type="match status" value="1"/>
</dbReference>
<dbReference type="PANTHER" id="PTHR15732">
    <property type="entry name" value="PROTEIN MOONRAKER"/>
    <property type="match status" value="1"/>
</dbReference>
<evidence type="ECO:0000313" key="2">
    <source>
        <dbReference type="Ensembl" id="ENSFALP00000025592.1"/>
    </source>
</evidence>
<feature type="compositionally biased region" description="Polar residues" evidence="1">
    <location>
        <begin position="121"/>
        <end position="133"/>
    </location>
</feature>
<dbReference type="GO" id="GO:0007099">
    <property type="term" value="P:centriole replication"/>
    <property type="evidence" value="ECO:0007669"/>
    <property type="project" value="InterPro"/>
</dbReference>
<feature type="compositionally biased region" description="Polar residues" evidence="1">
    <location>
        <begin position="193"/>
        <end position="208"/>
    </location>
</feature>
<reference evidence="2" key="2">
    <citation type="submission" date="2025-08" db="UniProtKB">
        <authorList>
            <consortium name="Ensembl"/>
        </authorList>
    </citation>
    <scope>IDENTIFICATION</scope>
</reference>
<reference evidence="2" key="3">
    <citation type="submission" date="2025-09" db="UniProtKB">
        <authorList>
            <consortium name="Ensembl"/>
        </authorList>
    </citation>
    <scope>IDENTIFICATION</scope>
</reference>
<evidence type="ECO:0000256" key="1">
    <source>
        <dbReference type="SAM" id="MobiDB-lite"/>
    </source>
</evidence>
<dbReference type="GO" id="GO:0071539">
    <property type="term" value="P:protein localization to centrosome"/>
    <property type="evidence" value="ECO:0007669"/>
    <property type="project" value="TreeGrafter"/>
</dbReference>
<dbReference type="InterPro" id="IPR031447">
    <property type="entry name" value="MNR"/>
</dbReference>
<dbReference type="GO" id="GO:0034451">
    <property type="term" value="C:centriolar satellite"/>
    <property type="evidence" value="ECO:0007669"/>
    <property type="project" value="TreeGrafter"/>
</dbReference>
<name>A0A803VS86_FICAL</name>
<feature type="region of interest" description="Disordered" evidence="1">
    <location>
        <begin position="188"/>
        <end position="208"/>
    </location>
</feature>
<reference evidence="2 3" key="1">
    <citation type="journal article" date="2012" name="Nature">
        <title>The genomic landscape of species divergence in Ficedula flycatchers.</title>
        <authorList>
            <person name="Ellegren H."/>
            <person name="Smeds L."/>
            <person name="Burri R."/>
            <person name="Olason P.I."/>
            <person name="Backstrom N."/>
            <person name="Kawakami T."/>
            <person name="Kunstner A."/>
            <person name="Makinen H."/>
            <person name="Nadachowska-Brzyska K."/>
            <person name="Qvarnstrom A."/>
            <person name="Uebbing S."/>
            <person name="Wolf J.B."/>
        </authorList>
    </citation>
    <scope>NUCLEOTIDE SEQUENCE [LARGE SCALE GENOMIC DNA]</scope>
</reference>
<evidence type="ECO:0000313" key="3">
    <source>
        <dbReference type="Proteomes" id="UP000016665"/>
    </source>
</evidence>